<protein>
    <submittedName>
        <fullName evidence="3">Aromatic compound dioxygenase</fullName>
    </submittedName>
</protein>
<dbReference type="Gene3D" id="2.60.130.10">
    <property type="entry name" value="Aromatic compound dioxygenase"/>
    <property type="match status" value="2"/>
</dbReference>
<dbReference type="InterPro" id="IPR015889">
    <property type="entry name" value="Intradiol_dOase_core"/>
</dbReference>
<proteinExistence type="predicted"/>
<keyword evidence="4" id="KW-1185">Reference proteome</keyword>
<feature type="region of interest" description="Disordered" evidence="1">
    <location>
        <begin position="153"/>
        <end position="558"/>
    </location>
</feature>
<feature type="compositionally biased region" description="Pro residues" evidence="1">
    <location>
        <begin position="206"/>
        <end position="218"/>
    </location>
</feature>
<keyword evidence="3" id="KW-0560">Oxidoreductase</keyword>
<feature type="chain" id="PRO_5013561420" evidence="2">
    <location>
        <begin position="24"/>
        <end position="689"/>
    </location>
</feature>
<dbReference type="PANTHER" id="PTHR34315">
    <property type="match status" value="1"/>
</dbReference>
<evidence type="ECO:0000256" key="2">
    <source>
        <dbReference type="SAM" id="SignalP"/>
    </source>
</evidence>
<evidence type="ECO:0000313" key="3">
    <source>
        <dbReference type="EMBL" id="PAV20642.1"/>
    </source>
</evidence>
<keyword evidence="3" id="KW-0223">Dioxygenase</keyword>
<dbReference type="PANTHER" id="PTHR34315:SF1">
    <property type="entry name" value="INTRADIOL RING-CLEAVAGE DIOXYGENASES DOMAIN-CONTAINING PROTEIN-RELATED"/>
    <property type="match status" value="1"/>
</dbReference>
<dbReference type="AlphaFoldDB" id="A0A286UM54"/>
<feature type="compositionally biased region" description="Basic residues" evidence="1">
    <location>
        <begin position="186"/>
        <end position="197"/>
    </location>
</feature>
<feature type="compositionally biased region" description="Pro residues" evidence="1">
    <location>
        <begin position="252"/>
        <end position="263"/>
    </location>
</feature>
<feature type="compositionally biased region" description="Pro residues" evidence="1">
    <location>
        <begin position="225"/>
        <end position="236"/>
    </location>
</feature>
<feature type="compositionally biased region" description="Pro residues" evidence="1">
    <location>
        <begin position="422"/>
        <end position="463"/>
    </location>
</feature>
<comment type="caution">
    <text evidence="3">The sequence shown here is derived from an EMBL/GenBank/DDBJ whole genome shotgun (WGS) entry which is preliminary data.</text>
</comment>
<dbReference type="GO" id="GO:0016702">
    <property type="term" value="F:oxidoreductase activity, acting on single donors with incorporation of molecular oxygen, incorporation of two atoms of oxygen"/>
    <property type="evidence" value="ECO:0007669"/>
    <property type="project" value="InterPro"/>
</dbReference>
<feature type="compositionally biased region" description="Pro residues" evidence="1">
    <location>
        <begin position="471"/>
        <end position="495"/>
    </location>
</feature>
<feature type="signal peptide" evidence="2">
    <location>
        <begin position="1"/>
        <end position="23"/>
    </location>
</feature>
<name>A0A286UM54_9AGAM</name>
<feature type="compositionally biased region" description="Pro residues" evidence="1">
    <location>
        <begin position="403"/>
        <end position="415"/>
    </location>
</feature>
<feature type="compositionally biased region" description="Pro residues" evidence="1">
    <location>
        <begin position="322"/>
        <end position="337"/>
    </location>
</feature>
<dbReference type="Proteomes" id="UP000217199">
    <property type="component" value="Unassembled WGS sequence"/>
</dbReference>
<reference evidence="3 4" key="1">
    <citation type="journal article" date="2017" name="Mol. Ecol.">
        <title>Comparative and population genomic landscape of Phellinus noxius: A hypervariable fungus causing root rot in trees.</title>
        <authorList>
            <person name="Chung C.L."/>
            <person name="Lee T.J."/>
            <person name="Akiba M."/>
            <person name="Lee H.H."/>
            <person name="Kuo T.H."/>
            <person name="Liu D."/>
            <person name="Ke H.M."/>
            <person name="Yokoi T."/>
            <person name="Roa M.B."/>
            <person name="Lu M.J."/>
            <person name="Chang Y.Y."/>
            <person name="Ann P.J."/>
            <person name="Tsai J.N."/>
            <person name="Chen C.Y."/>
            <person name="Tzean S.S."/>
            <person name="Ota Y."/>
            <person name="Hattori T."/>
            <person name="Sahashi N."/>
            <person name="Liou R.F."/>
            <person name="Kikuchi T."/>
            <person name="Tsai I.J."/>
        </authorList>
    </citation>
    <scope>NUCLEOTIDE SEQUENCE [LARGE SCALE GENOMIC DNA]</scope>
    <source>
        <strain evidence="3 4">FFPRI411160</strain>
    </source>
</reference>
<dbReference type="InParanoid" id="A0A286UM54"/>
<evidence type="ECO:0000313" key="4">
    <source>
        <dbReference type="Proteomes" id="UP000217199"/>
    </source>
</evidence>
<dbReference type="EMBL" id="NBII01000003">
    <property type="protein sequence ID" value="PAV20642.1"/>
    <property type="molecule type" value="Genomic_DNA"/>
</dbReference>
<dbReference type="GO" id="GO:0005506">
    <property type="term" value="F:iron ion binding"/>
    <property type="evidence" value="ECO:0007669"/>
    <property type="project" value="InterPro"/>
</dbReference>
<accession>A0A286UM54</accession>
<feature type="compositionally biased region" description="Pro residues" evidence="1">
    <location>
        <begin position="373"/>
        <end position="396"/>
    </location>
</feature>
<dbReference type="SUPFAM" id="SSF49482">
    <property type="entry name" value="Aromatic compound dioxygenase"/>
    <property type="match status" value="2"/>
</dbReference>
<evidence type="ECO:0000256" key="1">
    <source>
        <dbReference type="SAM" id="MobiDB-lite"/>
    </source>
</evidence>
<feature type="compositionally biased region" description="Basic and acidic residues" evidence="1">
    <location>
        <begin position="511"/>
        <end position="526"/>
    </location>
</feature>
<keyword evidence="2" id="KW-0732">Signal</keyword>
<dbReference type="STRING" id="2282107.A0A286UM54"/>
<gene>
    <name evidence="3" type="ORF">PNOK_0326900</name>
</gene>
<organism evidence="3 4">
    <name type="scientific">Pyrrhoderma noxium</name>
    <dbReference type="NCBI Taxonomy" id="2282107"/>
    <lineage>
        <taxon>Eukaryota</taxon>
        <taxon>Fungi</taxon>
        <taxon>Dikarya</taxon>
        <taxon>Basidiomycota</taxon>
        <taxon>Agaricomycotina</taxon>
        <taxon>Agaricomycetes</taxon>
        <taxon>Hymenochaetales</taxon>
        <taxon>Hymenochaetaceae</taxon>
        <taxon>Pyrrhoderma</taxon>
    </lineage>
</organism>
<sequence>MIQQKYLLSIAALLLLNASIGNAHPEVKTTSATPEELAHKKYLRDRRELAARSCASSIRTYHNARRLKRSLSEQTVFDDVMHTCVATPEVDEGPYYINNELVRQNLIEDQKGVLLRLDIAVLDVATCEPLPNAFVEIWSANATGYYGGFENTVLGPPPGKGKTPDRGPHPPPDGDDEPFPPSPPGRRPHPPPGRHPHGPPDEDDGPFPPPPPGRLPPPPHDDDGPPPPPGGRPHPPPGRHPHPPPDEDDEPFPPPPPGRYPHPPPDEDDEPLPPPFPGRRPVPPPPPPPGRYPHGPPGEDDRPFPPPPPGRLPHSPSNGHGIPPPPPPPSGRRPYPPPEEDDGPLPPPPPPPGRFPPPPGRYPHLPPGEDEGPFPPPPPGRFPSPPPPPPGRYPRPPSDEHGIPPPPGRYPPPYPGKGDKSFPPPPPPPMRRPYPPPGGDEPLPPPAPGRFPPPPPPPPGRFPPPDEDEGPFPPPPPGRFPPPPPPPPPGRYPHPPPEDDEPFLSSPQFPKGHDHWYFSSDEDRRRPSSYAYAKRNSRRKRKPPLSSNNTWLRGGYPTNENGVVELTTLYPGFYVGRTVHIHMIVHTDWEESENGTIISQAGSINHIGQLFFEEEWSEKICSLSPYTENKGKRLTNEEDHLFKDEGGVIVQLEKLGDDIEDGLVGFITVVVDTTAKYTIHSTNFYNGTA</sequence>
<dbReference type="OrthoDB" id="121380at2759"/>
<feature type="compositionally biased region" description="Pro residues" evidence="1">
    <location>
        <begin position="344"/>
        <end position="366"/>
    </location>
</feature>
<feature type="compositionally biased region" description="Low complexity" evidence="1">
    <location>
        <begin position="312"/>
        <end position="321"/>
    </location>
</feature>
<feature type="compositionally biased region" description="Pro residues" evidence="1">
    <location>
        <begin position="272"/>
        <end position="296"/>
    </location>
</feature>